<evidence type="ECO:0000256" key="1">
    <source>
        <dbReference type="ARBA" id="ARBA00004141"/>
    </source>
</evidence>
<evidence type="ECO:0000256" key="5">
    <source>
        <dbReference type="ARBA" id="ARBA00022989"/>
    </source>
</evidence>
<feature type="transmembrane region" description="Helical" evidence="10">
    <location>
        <begin position="78"/>
        <end position="101"/>
    </location>
</feature>
<evidence type="ECO:0000256" key="6">
    <source>
        <dbReference type="ARBA" id="ARBA00023040"/>
    </source>
</evidence>
<dbReference type="PRINTS" id="PR00899">
    <property type="entry name" value="GPCRSTE3"/>
</dbReference>
<protein>
    <submittedName>
        <fullName evidence="11">Uncharacterized protein</fullName>
    </submittedName>
</protein>
<keyword evidence="8" id="KW-0675">Receptor</keyword>
<keyword evidence="4 10" id="KW-0812">Transmembrane</keyword>
<keyword evidence="9" id="KW-0807">Transducer</keyword>
<keyword evidence="7 10" id="KW-0472">Membrane</keyword>
<dbReference type="EMBL" id="AYKW01000045">
    <property type="protein sequence ID" value="PIL26116.1"/>
    <property type="molecule type" value="Genomic_DNA"/>
</dbReference>
<dbReference type="OrthoDB" id="2874149at2759"/>
<dbReference type="PANTHER" id="PTHR28097">
    <property type="entry name" value="PHEROMONE A FACTOR RECEPTOR"/>
    <property type="match status" value="1"/>
</dbReference>
<feature type="transmembrane region" description="Helical" evidence="10">
    <location>
        <begin position="37"/>
        <end position="57"/>
    </location>
</feature>
<evidence type="ECO:0000256" key="10">
    <source>
        <dbReference type="SAM" id="Phobius"/>
    </source>
</evidence>
<dbReference type="GO" id="GO:0000750">
    <property type="term" value="P:pheromone-dependent signal transduction involved in conjugation with cellular fusion"/>
    <property type="evidence" value="ECO:0007669"/>
    <property type="project" value="TreeGrafter"/>
</dbReference>
<keyword evidence="5 10" id="KW-1133">Transmembrane helix</keyword>
<keyword evidence="12" id="KW-1185">Reference proteome</keyword>
<evidence type="ECO:0000256" key="3">
    <source>
        <dbReference type="ARBA" id="ARBA00022507"/>
    </source>
</evidence>
<evidence type="ECO:0000256" key="9">
    <source>
        <dbReference type="ARBA" id="ARBA00023224"/>
    </source>
</evidence>
<dbReference type="AlphaFoldDB" id="A0A2G8RX74"/>
<comment type="similarity">
    <text evidence="2">Belongs to the G-protein coupled receptor 4 family.</text>
</comment>
<dbReference type="Proteomes" id="UP000230002">
    <property type="component" value="Unassembled WGS sequence"/>
</dbReference>
<feature type="transmembrane region" description="Helical" evidence="10">
    <location>
        <begin position="146"/>
        <end position="167"/>
    </location>
</feature>
<dbReference type="GO" id="GO:0004932">
    <property type="term" value="F:mating-type factor pheromone receptor activity"/>
    <property type="evidence" value="ECO:0007669"/>
    <property type="project" value="InterPro"/>
</dbReference>
<name>A0A2G8RX74_9APHY</name>
<gene>
    <name evidence="11" type="ORF">GSI_11870</name>
</gene>
<organism evidence="11 12">
    <name type="scientific">Ganoderma sinense ZZ0214-1</name>
    <dbReference type="NCBI Taxonomy" id="1077348"/>
    <lineage>
        <taxon>Eukaryota</taxon>
        <taxon>Fungi</taxon>
        <taxon>Dikarya</taxon>
        <taxon>Basidiomycota</taxon>
        <taxon>Agaricomycotina</taxon>
        <taxon>Agaricomycetes</taxon>
        <taxon>Polyporales</taxon>
        <taxon>Polyporaceae</taxon>
        <taxon>Ganoderma</taxon>
    </lineage>
</organism>
<evidence type="ECO:0000256" key="4">
    <source>
        <dbReference type="ARBA" id="ARBA00022692"/>
    </source>
</evidence>
<proteinExistence type="inferred from homology"/>
<accession>A0A2G8RX74</accession>
<sequence>MALFWFYQGHRFNILEGIGCVEEYPNTFLSILLNTVWPVPIGLASAVYAILTLRGTLARTRDLRRLQIVETGLTTSRYYRLIVLAVANVLFTVPLSIYMVIINLREGLYPYRGLTDLHSGFGRVDSVAAVICRQSAAVVMVINFRIWTPIPCAIFFLIFGFTAEALARYARLLVWVTKPLTFRGARFGERVASGSDVSRVHLRRRPVVELGLWDTVAIQECLPATKSAFPVMDDGPGPGMAFIDIGGRLLGLGVTGISACRIERGSKNLKKGDIVAMSPIMEPPAAGARSSSPSIWSP</sequence>
<dbReference type="GO" id="GO:0005886">
    <property type="term" value="C:plasma membrane"/>
    <property type="evidence" value="ECO:0007669"/>
    <property type="project" value="TreeGrafter"/>
</dbReference>
<evidence type="ECO:0000256" key="2">
    <source>
        <dbReference type="ARBA" id="ARBA00011085"/>
    </source>
</evidence>
<evidence type="ECO:0000313" key="11">
    <source>
        <dbReference type="EMBL" id="PIL26116.1"/>
    </source>
</evidence>
<dbReference type="PANTHER" id="PTHR28097:SF1">
    <property type="entry name" value="PHEROMONE A FACTOR RECEPTOR"/>
    <property type="match status" value="1"/>
</dbReference>
<dbReference type="Pfam" id="PF02076">
    <property type="entry name" value="STE3"/>
    <property type="match status" value="1"/>
</dbReference>
<evidence type="ECO:0000313" key="12">
    <source>
        <dbReference type="Proteomes" id="UP000230002"/>
    </source>
</evidence>
<comment type="subcellular location">
    <subcellularLocation>
        <location evidence="1">Membrane</location>
        <topology evidence="1">Multi-pass membrane protein</topology>
    </subcellularLocation>
</comment>
<comment type="caution">
    <text evidence="11">The sequence shown here is derived from an EMBL/GenBank/DDBJ whole genome shotgun (WGS) entry which is preliminary data.</text>
</comment>
<dbReference type="InterPro" id="IPR001499">
    <property type="entry name" value="GPCR_STE3"/>
</dbReference>
<reference evidence="11 12" key="1">
    <citation type="journal article" date="2015" name="Sci. Rep.">
        <title>Chromosome-level genome map provides insights into diverse defense mechanisms in the medicinal fungus Ganoderma sinense.</title>
        <authorList>
            <person name="Zhu Y."/>
            <person name="Xu J."/>
            <person name="Sun C."/>
            <person name="Zhou S."/>
            <person name="Xu H."/>
            <person name="Nelson D.R."/>
            <person name="Qian J."/>
            <person name="Song J."/>
            <person name="Luo H."/>
            <person name="Xiang L."/>
            <person name="Li Y."/>
            <person name="Xu Z."/>
            <person name="Ji A."/>
            <person name="Wang L."/>
            <person name="Lu S."/>
            <person name="Hayward A."/>
            <person name="Sun W."/>
            <person name="Li X."/>
            <person name="Schwartz D.C."/>
            <person name="Wang Y."/>
            <person name="Chen S."/>
        </authorList>
    </citation>
    <scope>NUCLEOTIDE SEQUENCE [LARGE SCALE GENOMIC DNA]</scope>
    <source>
        <strain evidence="11 12">ZZ0214-1</strain>
    </source>
</reference>
<keyword evidence="6" id="KW-0297">G-protein coupled receptor</keyword>
<evidence type="ECO:0000256" key="8">
    <source>
        <dbReference type="ARBA" id="ARBA00023170"/>
    </source>
</evidence>
<keyword evidence="3" id="KW-0589">Pheromone response</keyword>
<evidence type="ECO:0000256" key="7">
    <source>
        <dbReference type="ARBA" id="ARBA00023136"/>
    </source>
</evidence>